<keyword evidence="11" id="KW-1185">Reference proteome</keyword>
<dbReference type="GO" id="GO:0005634">
    <property type="term" value="C:nucleus"/>
    <property type="evidence" value="ECO:0007669"/>
    <property type="project" value="UniProtKB-SubCell"/>
</dbReference>
<keyword evidence="5" id="KW-0804">Transcription</keyword>
<feature type="region of interest" description="Disordered" evidence="8">
    <location>
        <begin position="109"/>
        <end position="135"/>
    </location>
</feature>
<keyword evidence="2" id="KW-0805">Transcription regulation</keyword>
<dbReference type="SMART" id="SM00380">
    <property type="entry name" value="AP2"/>
    <property type="match status" value="1"/>
</dbReference>
<organism evidence="10 11">
    <name type="scientific">Urochloa decumbens</name>
    <dbReference type="NCBI Taxonomy" id="240449"/>
    <lineage>
        <taxon>Eukaryota</taxon>
        <taxon>Viridiplantae</taxon>
        <taxon>Streptophyta</taxon>
        <taxon>Embryophyta</taxon>
        <taxon>Tracheophyta</taxon>
        <taxon>Spermatophyta</taxon>
        <taxon>Magnoliopsida</taxon>
        <taxon>Liliopsida</taxon>
        <taxon>Poales</taxon>
        <taxon>Poaceae</taxon>
        <taxon>PACMAD clade</taxon>
        <taxon>Panicoideae</taxon>
        <taxon>Panicodae</taxon>
        <taxon>Paniceae</taxon>
        <taxon>Melinidinae</taxon>
        <taxon>Urochloa</taxon>
    </lineage>
</organism>
<feature type="region of interest" description="Disordered" evidence="8">
    <location>
        <begin position="1"/>
        <end position="29"/>
    </location>
</feature>
<dbReference type="InterPro" id="IPR036955">
    <property type="entry name" value="AP2/ERF_dom_sf"/>
</dbReference>
<evidence type="ECO:0000256" key="2">
    <source>
        <dbReference type="ARBA" id="ARBA00023015"/>
    </source>
</evidence>
<dbReference type="GO" id="GO:0003677">
    <property type="term" value="F:DNA binding"/>
    <property type="evidence" value="ECO:0007669"/>
    <property type="project" value="UniProtKB-KW"/>
</dbReference>
<evidence type="ECO:0000256" key="6">
    <source>
        <dbReference type="ARBA" id="ARBA00023242"/>
    </source>
</evidence>
<dbReference type="SUPFAM" id="SSF54171">
    <property type="entry name" value="DNA-binding domain"/>
    <property type="match status" value="1"/>
</dbReference>
<comment type="similarity">
    <text evidence="7">Belongs to the AP2/ERF transcription factor family. ERF subfamily.</text>
</comment>
<evidence type="ECO:0000313" key="10">
    <source>
        <dbReference type="EMBL" id="CAL5044045.1"/>
    </source>
</evidence>
<gene>
    <name evidence="10" type="ORF">URODEC1_LOCUS88062</name>
</gene>
<comment type="subcellular location">
    <subcellularLocation>
        <location evidence="1">Nucleus</location>
    </subcellularLocation>
</comment>
<proteinExistence type="inferred from homology"/>
<dbReference type="InterPro" id="IPR016177">
    <property type="entry name" value="DNA-bd_dom_sf"/>
</dbReference>
<dbReference type="PROSITE" id="PS51032">
    <property type="entry name" value="AP2_ERF"/>
    <property type="match status" value="1"/>
</dbReference>
<dbReference type="AlphaFoldDB" id="A0ABC9DS94"/>
<evidence type="ECO:0000256" key="3">
    <source>
        <dbReference type="ARBA" id="ARBA00023125"/>
    </source>
</evidence>
<dbReference type="CDD" id="cd00018">
    <property type="entry name" value="AP2"/>
    <property type="match status" value="1"/>
</dbReference>
<dbReference type="InterPro" id="IPR001471">
    <property type="entry name" value="AP2/ERF_dom"/>
</dbReference>
<name>A0ABC9DS94_9POAL</name>
<dbReference type="PANTHER" id="PTHR31985">
    <property type="entry name" value="ETHYLENE-RESPONSIVE TRANSCRIPTION FACTOR ERF042-RELATED"/>
    <property type="match status" value="1"/>
</dbReference>
<evidence type="ECO:0000256" key="1">
    <source>
        <dbReference type="ARBA" id="ARBA00004123"/>
    </source>
</evidence>
<protein>
    <recommendedName>
        <fullName evidence="9">AP2/ERF domain-containing protein</fullName>
    </recommendedName>
</protein>
<dbReference type="Gene3D" id="3.30.730.10">
    <property type="entry name" value="AP2/ERF domain"/>
    <property type="match status" value="1"/>
</dbReference>
<feature type="region of interest" description="Disordered" evidence="8">
    <location>
        <begin position="80"/>
        <end position="99"/>
    </location>
</feature>
<reference evidence="10 11" key="2">
    <citation type="submission" date="2024-10" db="EMBL/GenBank/DDBJ databases">
        <authorList>
            <person name="Ryan C."/>
        </authorList>
    </citation>
    <scope>NUCLEOTIDE SEQUENCE [LARGE SCALE GENOMIC DNA]</scope>
</reference>
<accession>A0ABC9DS94</accession>
<dbReference type="PRINTS" id="PR00367">
    <property type="entry name" value="ETHRSPELEMNT"/>
</dbReference>
<evidence type="ECO:0000256" key="7">
    <source>
        <dbReference type="ARBA" id="ARBA00024343"/>
    </source>
</evidence>
<keyword evidence="4" id="KW-0010">Activator</keyword>
<evidence type="ECO:0000259" key="9">
    <source>
        <dbReference type="PROSITE" id="PS51032"/>
    </source>
</evidence>
<dbReference type="PANTHER" id="PTHR31985:SF249">
    <property type="entry name" value="OS06G0197200 PROTEIN"/>
    <property type="match status" value="1"/>
</dbReference>
<sequence length="217" mass="22612">MQFARDMLPDAASSLPPPSGERKYKGVRRRRWGGWVSETRLPNSRERIWLGSYDTPEKAARAFDAAYVCLRGSGGGADGLNFPGSPPAAGPTSDPQEVRAAALSHANRAASAAAAPCEATEPSEPTTTAEHDGAAVPPAPALQLQVPVGIFDWSELVANPPPLFSPTVVGNHSHLPVSPTAAMDVDMENEGGCGSLCPGLWSFSSGGSSSNTQSPRH</sequence>
<dbReference type="InterPro" id="IPR051032">
    <property type="entry name" value="AP2/ERF_TF_ERF_subfamily"/>
</dbReference>
<dbReference type="Pfam" id="PF00847">
    <property type="entry name" value="AP2"/>
    <property type="match status" value="1"/>
</dbReference>
<evidence type="ECO:0000256" key="4">
    <source>
        <dbReference type="ARBA" id="ARBA00023159"/>
    </source>
</evidence>
<keyword evidence="3" id="KW-0238">DNA-binding</keyword>
<reference evidence="11" key="1">
    <citation type="submission" date="2024-06" db="EMBL/GenBank/DDBJ databases">
        <authorList>
            <person name="Ryan C."/>
        </authorList>
    </citation>
    <scope>NUCLEOTIDE SEQUENCE [LARGE SCALE GENOMIC DNA]</scope>
</reference>
<feature type="domain" description="AP2/ERF" evidence="9">
    <location>
        <begin position="23"/>
        <end position="83"/>
    </location>
</feature>
<feature type="compositionally biased region" description="Low complexity" evidence="8">
    <location>
        <begin position="109"/>
        <end position="128"/>
    </location>
</feature>
<keyword evidence="6" id="KW-0539">Nucleus</keyword>
<dbReference type="Proteomes" id="UP001497457">
    <property type="component" value="Chromosome 34rd"/>
</dbReference>
<evidence type="ECO:0000256" key="8">
    <source>
        <dbReference type="SAM" id="MobiDB-lite"/>
    </source>
</evidence>
<dbReference type="EMBL" id="OZ075144">
    <property type="protein sequence ID" value="CAL5044045.1"/>
    <property type="molecule type" value="Genomic_DNA"/>
</dbReference>
<evidence type="ECO:0000313" key="11">
    <source>
        <dbReference type="Proteomes" id="UP001497457"/>
    </source>
</evidence>
<evidence type="ECO:0000256" key="5">
    <source>
        <dbReference type="ARBA" id="ARBA00023163"/>
    </source>
</evidence>